<accession>A0A7R8W9M6</accession>
<comment type="subcellular location">
    <subcellularLocation>
        <location evidence="9">Cytoplasm</location>
    </subcellularLocation>
    <subcellularLocation>
        <location evidence="9">Nucleus</location>
    </subcellularLocation>
</comment>
<reference evidence="10" key="1">
    <citation type="submission" date="2020-11" db="EMBL/GenBank/DDBJ databases">
        <authorList>
            <person name="Tran Van P."/>
        </authorList>
    </citation>
    <scope>NUCLEOTIDE SEQUENCE</scope>
</reference>
<keyword evidence="4 9" id="KW-0378">Hydrolase</keyword>
<dbReference type="PANTHER" id="PTHR21231:SF8">
    <property type="entry name" value="GPN-LOOP GTPASE 1"/>
    <property type="match status" value="1"/>
</dbReference>
<gene>
    <name evidence="10" type="ORF">CTOB1V02_LOCUS5425</name>
</gene>
<dbReference type="GO" id="GO:0003924">
    <property type="term" value="F:GTPase activity"/>
    <property type="evidence" value="ECO:0007669"/>
    <property type="project" value="InterPro"/>
</dbReference>
<keyword evidence="5" id="KW-0175">Coiled coil</keyword>
<comment type="similarity">
    <text evidence="1 9">Belongs to the GPN-loop GTPase family.</text>
</comment>
<proteinExistence type="inferred from homology"/>
<evidence type="ECO:0000256" key="5">
    <source>
        <dbReference type="ARBA" id="ARBA00023054"/>
    </source>
</evidence>
<evidence type="ECO:0000313" key="10">
    <source>
        <dbReference type="EMBL" id="CAD7227520.1"/>
    </source>
</evidence>
<dbReference type="InterPro" id="IPR004130">
    <property type="entry name" value="Gpn"/>
</dbReference>
<keyword evidence="2 9" id="KW-0963">Cytoplasm</keyword>
<dbReference type="SUPFAM" id="SSF52540">
    <property type="entry name" value="P-loop containing nucleoside triphosphate hydrolases"/>
    <property type="match status" value="1"/>
</dbReference>
<evidence type="ECO:0000256" key="7">
    <source>
        <dbReference type="ARBA" id="ARBA00023242"/>
    </source>
</evidence>
<dbReference type="OrthoDB" id="243313at2759"/>
<comment type="subunit">
    <text evidence="9">Binds to RNA polymerase II.</text>
</comment>
<dbReference type="Pfam" id="PF03029">
    <property type="entry name" value="ATP_bind_1"/>
    <property type="match status" value="1"/>
</dbReference>
<protein>
    <recommendedName>
        <fullName evidence="9">GPN-loop GTPase</fullName>
        <ecNumber evidence="9">3.6.5.-</ecNumber>
    </recommendedName>
</protein>
<keyword evidence="6 9" id="KW-0342">GTP-binding</keyword>
<dbReference type="GO" id="GO:0005634">
    <property type="term" value="C:nucleus"/>
    <property type="evidence" value="ECO:0007669"/>
    <property type="project" value="UniProtKB-SubCell"/>
</dbReference>
<keyword evidence="3 9" id="KW-0547">Nucleotide-binding</keyword>
<dbReference type="AlphaFoldDB" id="A0A7R8W9M6"/>
<dbReference type="InterPro" id="IPR027417">
    <property type="entry name" value="P-loop_NTPase"/>
</dbReference>
<comment type="function">
    <text evidence="8 9">Small GTPase required for proper nuclear import of RNA polymerase II (RNAPII). May act at an RNAP assembly step prior to nuclear import.</text>
</comment>
<dbReference type="InterPro" id="IPR030230">
    <property type="entry name" value="Gpn1/Npa3/XAB1"/>
</dbReference>
<evidence type="ECO:0000256" key="4">
    <source>
        <dbReference type="ARBA" id="ARBA00022801"/>
    </source>
</evidence>
<evidence type="ECO:0000256" key="9">
    <source>
        <dbReference type="RuleBase" id="RU365059"/>
    </source>
</evidence>
<organism evidence="10">
    <name type="scientific">Cyprideis torosa</name>
    <dbReference type="NCBI Taxonomy" id="163714"/>
    <lineage>
        <taxon>Eukaryota</taxon>
        <taxon>Metazoa</taxon>
        <taxon>Ecdysozoa</taxon>
        <taxon>Arthropoda</taxon>
        <taxon>Crustacea</taxon>
        <taxon>Oligostraca</taxon>
        <taxon>Ostracoda</taxon>
        <taxon>Podocopa</taxon>
        <taxon>Podocopida</taxon>
        <taxon>Cytherocopina</taxon>
        <taxon>Cytheroidea</taxon>
        <taxon>Cytherideidae</taxon>
        <taxon>Cyprideis</taxon>
    </lineage>
</organism>
<evidence type="ECO:0000256" key="2">
    <source>
        <dbReference type="ARBA" id="ARBA00022490"/>
    </source>
</evidence>
<keyword evidence="7" id="KW-0539">Nucleus</keyword>
<dbReference type="EMBL" id="OB661171">
    <property type="protein sequence ID" value="CAD7227520.1"/>
    <property type="molecule type" value="Genomic_DNA"/>
</dbReference>
<evidence type="ECO:0000256" key="6">
    <source>
        <dbReference type="ARBA" id="ARBA00023134"/>
    </source>
</evidence>
<sequence>MAASSQMEVSESPPEKKPVSLLVLGMAGSGKTTLVQRLVSHLYSLKKPPYVINLDPACREVSYLCNIDIRDTVKYKEVMKKFKMGPNGAIVTSLNLFATKFDQVLALLDKSKTEHVVVDTPGQIEVFTWSASGSIITESMACTLPTVVIYVVDTVRSVQPVTFMSNMLYACSILYKTKLPFLIALNKVSIETDIVGCEFLQKWMSDWETFHEALDEESSYATSLARNISTVGVSAATGDGMDALLSLIDQKKTEYLTDYFPRYEQLREQKEAERKKRAMERLKDDLEERDRASEPLCGTSGRVPSNATDVFLRFGTDEKEGDDEGVELGKLDVEGADEEVDAEEEGLKDIKDFIGRHLDREMAKVKLSEPQGPGTSEDVKSVLN</sequence>
<dbReference type="PANTHER" id="PTHR21231">
    <property type="entry name" value="XPA-BINDING PROTEIN 1-RELATED"/>
    <property type="match status" value="1"/>
</dbReference>
<dbReference type="CDD" id="cd17870">
    <property type="entry name" value="GPN1"/>
    <property type="match status" value="1"/>
</dbReference>
<dbReference type="GO" id="GO:0005525">
    <property type="term" value="F:GTP binding"/>
    <property type="evidence" value="ECO:0007669"/>
    <property type="project" value="UniProtKB-KW"/>
</dbReference>
<evidence type="ECO:0000256" key="3">
    <source>
        <dbReference type="ARBA" id="ARBA00022741"/>
    </source>
</evidence>
<dbReference type="Gene3D" id="3.40.50.300">
    <property type="entry name" value="P-loop containing nucleotide triphosphate hydrolases"/>
    <property type="match status" value="1"/>
</dbReference>
<dbReference type="EC" id="3.6.5.-" evidence="9"/>
<dbReference type="FunFam" id="3.40.50.300:FF:000888">
    <property type="entry name" value="GPN-loop GTPase 1"/>
    <property type="match status" value="1"/>
</dbReference>
<name>A0A7R8W9M6_9CRUS</name>
<dbReference type="GO" id="GO:0005737">
    <property type="term" value="C:cytoplasm"/>
    <property type="evidence" value="ECO:0007669"/>
    <property type="project" value="UniProtKB-SubCell"/>
</dbReference>
<evidence type="ECO:0000256" key="1">
    <source>
        <dbReference type="ARBA" id="ARBA00005290"/>
    </source>
</evidence>
<evidence type="ECO:0000256" key="8">
    <source>
        <dbReference type="ARBA" id="ARBA00055682"/>
    </source>
</evidence>